<evidence type="ECO:0000256" key="1">
    <source>
        <dbReference type="ARBA" id="ARBA00004651"/>
    </source>
</evidence>
<dbReference type="PANTHER" id="PTHR36115">
    <property type="entry name" value="PROLINE-RICH ANTIGEN HOMOLOG-RELATED"/>
    <property type="match status" value="1"/>
</dbReference>
<dbReference type="EMBL" id="LT960614">
    <property type="protein sequence ID" value="SON54904.1"/>
    <property type="molecule type" value="Genomic_DNA"/>
</dbReference>
<keyword evidence="9" id="KW-1185">Reference proteome</keyword>
<evidence type="ECO:0000256" key="6">
    <source>
        <dbReference type="SAM" id="Phobius"/>
    </source>
</evidence>
<feature type="transmembrane region" description="Helical" evidence="6">
    <location>
        <begin position="116"/>
        <end position="135"/>
    </location>
</feature>
<dbReference type="RefSeq" id="WP_245884189.1">
    <property type="nucleotide sequence ID" value="NZ_LT960614.1"/>
</dbReference>
<evidence type="ECO:0000256" key="5">
    <source>
        <dbReference type="ARBA" id="ARBA00023136"/>
    </source>
</evidence>
<dbReference type="InterPro" id="IPR010432">
    <property type="entry name" value="RDD"/>
</dbReference>
<dbReference type="PANTHER" id="PTHR36115:SF4">
    <property type="entry name" value="MEMBRANE PROTEIN"/>
    <property type="match status" value="1"/>
</dbReference>
<evidence type="ECO:0000256" key="4">
    <source>
        <dbReference type="ARBA" id="ARBA00022989"/>
    </source>
</evidence>
<organism evidence="8 9">
    <name type="scientific">Hartmannibacter diazotrophicus</name>
    <dbReference type="NCBI Taxonomy" id="1482074"/>
    <lineage>
        <taxon>Bacteria</taxon>
        <taxon>Pseudomonadati</taxon>
        <taxon>Pseudomonadota</taxon>
        <taxon>Alphaproteobacteria</taxon>
        <taxon>Hyphomicrobiales</taxon>
        <taxon>Pleomorphomonadaceae</taxon>
        <taxon>Hartmannibacter</taxon>
    </lineage>
</organism>
<gene>
    <name evidence="8" type="ORF">HDIA_1363</name>
</gene>
<evidence type="ECO:0000259" key="7">
    <source>
        <dbReference type="Pfam" id="PF06271"/>
    </source>
</evidence>
<feature type="transmembrane region" description="Helical" evidence="6">
    <location>
        <begin position="62"/>
        <end position="81"/>
    </location>
</feature>
<keyword evidence="2" id="KW-1003">Cell membrane</keyword>
<reference evidence="9" key="1">
    <citation type="submission" date="2017-09" db="EMBL/GenBank/DDBJ databases">
        <title>Genome sequence of Nannocystis excedens DSM 71.</title>
        <authorList>
            <person name="Blom J."/>
        </authorList>
    </citation>
    <scope>NUCLEOTIDE SEQUENCE [LARGE SCALE GENOMIC DNA]</scope>
    <source>
        <strain evidence="9">type strain: E19</strain>
    </source>
</reference>
<accession>A0A2C9D3Q6</accession>
<comment type="subcellular location">
    <subcellularLocation>
        <location evidence="1">Cell membrane</location>
        <topology evidence="1">Multi-pass membrane protein</topology>
    </subcellularLocation>
</comment>
<dbReference type="Pfam" id="PF06271">
    <property type="entry name" value="RDD"/>
    <property type="match status" value="1"/>
</dbReference>
<dbReference type="GO" id="GO:0005886">
    <property type="term" value="C:plasma membrane"/>
    <property type="evidence" value="ECO:0007669"/>
    <property type="project" value="UniProtKB-SubCell"/>
</dbReference>
<evidence type="ECO:0000313" key="8">
    <source>
        <dbReference type="EMBL" id="SON54904.1"/>
    </source>
</evidence>
<dbReference type="KEGG" id="hdi:HDIA_1363"/>
<keyword evidence="3 6" id="KW-0812">Transmembrane</keyword>
<protein>
    <submittedName>
        <fullName evidence="8">RDD family protein</fullName>
    </submittedName>
</protein>
<feature type="domain" description="RDD" evidence="7">
    <location>
        <begin position="26"/>
        <end position="147"/>
    </location>
</feature>
<evidence type="ECO:0000256" key="2">
    <source>
        <dbReference type="ARBA" id="ARBA00022475"/>
    </source>
</evidence>
<feature type="transmembrane region" description="Helical" evidence="6">
    <location>
        <begin position="29"/>
        <end position="55"/>
    </location>
</feature>
<evidence type="ECO:0000313" key="9">
    <source>
        <dbReference type="Proteomes" id="UP000223606"/>
    </source>
</evidence>
<evidence type="ECO:0000256" key="3">
    <source>
        <dbReference type="ARBA" id="ARBA00022692"/>
    </source>
</evidence>
<dbReference type="Proteomes" id="UP000223606">
    <property type="component" value="Chromosome 1"/>
</dbReference>
<keyword evidence="5 6" id="KW-0472">Membrane</keyword>
<name>A0A2C9D3Q6_9HYPH</name>
<proteinExistence type="predicted"/>
<dbReference type="AlphaFoldDB" id="A0A2C9D3Q6"/>
<sequence length="155" mass="17016">MGETAYDIDYQPDPLTNFRLYSGVRTKRLLAFLLDVVILAILTFMAGAIIFVLGILTLGLGWLLYAILWPVLALVYCAFTLGGPNSATLGMQAMGIEMRQVDGSRMTPALAAVHSILFYASVSILTPFITLICLFTDRKRLLQDLLLGTVVINKT</sequence>
<dbReference type="InterPro" id="IPR051791">
    <property type="entry name" value="Pra-immunoreactive"/>
</dbReference>
<keyword evidence="4 6" id="KW-1133">Transmembrane helix</keyword>